<evidence type="ECO:0000313" key="1">
    <source>
        <dbReference type="EMBL" id="THU99082.1"/>
    </source>
</evidence>
<keyword evidence="2" id="KW-1185">Reference proteome</keyword>
<organism evidence="1 2">
    <name type="scientific">Dendrothele bispora (strain CBS 962.96)</name>
    <dbReference type="NCBI Taxonomy" id="1314807"/>
    <lineage>
        <taxon>Eukaryota</taxon>
        <taxon>Fungi</taxon>
        <taxon>Dikarya</taxon>
        <taxon>Basidiomycota</taxon>
        <taxon>Agaricomycotina</taxon>
        <taxon>Agaricomycetes</taxon>
        <taxon>Agaricomycetidae</taxon>
        <taxon>Agaricales</taxon>
        <taxon>Agaricales incertae sedis</taxon>
        <taxon>Dendrothele</taxon>
    </lineage>
</organism>
<proteinExistence type="predicted"/>
<gene>
    <name evidence="1" type="ORF">K435DRAFT_856047</name>
</gene>
<dbReference type="Proteomes" id="UP000297245">
    <property type="component" value="Unassembled WGS sequence"/>
</dbReference>
<name>A0A4S8M9L0_DENBC</name>
<reference evidence="1 2" key="1">
    <citation type="journal article" date="2019" name="Nat. Ecol. Evol.">
        <title>Megaphylogeny resolves global patterns of mushroom evolution.</title>
        <authorList>
            <person name="Varga T."/>
            <person name="Krizsan K."/>
            <person name="Foldi C."/>
            <person name="Dima B."/>
            <person name="Sanchez-Garcia M."/>
            <person name="Sanchez-Ramirez S."/>
            <person name="Szollosi G.J."/>
            <person name="Szarkandi J.G."/>
            <person name="Papp V."/>
            <person name="Albert L."/>
            <person name="Andreopoulos W."/>
            <person name="Angelini C."/>
            <person name="Antonin V."/>
            <person name="Barry K.W."/>
            <person name="Bougher N.L."/>
            <person name="Buchanan P."/>
            <person name="Buyck B."/>
            <person name="Bense V."/>
            <person name="Catcheside P."/>
            <person name="Chovatia M."/>
            <person name="Cooper J."/>
            <person name="Damon W."/>
            <person name="Desjardin D."/>
            <person name="Finy P."/>
            <person name="Geml J."/>
            <person name="Haridas S."/>
            <person name="Hughes K."/>
            <person name="Justo A."/>
            <person name="Karasinski D."/>
            <person name="Kautmanova I."/>
            <person name="Kiss B."/>
            <person name="Kocsube S."/>
            <person name="Kotiranta H."/>
            <person name="LaButti K.M."/>
            <person name="Lechner B.E."/>
            <person name="Liimatainen K."/>
            <person name="Lipzen A."/>
            <person name="Lukacs Z."/>
            <person name="Mihaltcheva S."/>
            <person name="Morgado L.N."/>
            <person name="Niskanen T."/>
            <person name="Noordeloos M.E."/>
            <person name="Ohm R.A."/>
            <person name="Ortiz-Santana B."/>
            <person name="Ovrebo C."/>
            <person name="Racz N."/>
            <person name="Riley R."/>
            <person name="Savchenko A."/>
            <person name="Shiryaev A."/>
            <person name="Soop K."/>
            <person name="Spirin V."/>
            <person name="Szebenyi C."/>
            <person name="Tomsovsky M."/>
            <person name="Tulloss R.E."/>
            <person name="Uehling J."/>
            <person name="Grigoriev I.V."/>
            <person name="Vagvolgyi C."/>
            <person name="Papp T."/>
            <person name="Martin F.M."/>
            <person name="Miettinen O."/>
            <person name="Hibbett D.S."/>
            <person name="Nagy L.G."/>
        </authorList>
    </citation>
    <scope>NUCLEOTIDE SEQUENCE [LARGE SCALE GENOMIC DNA]</scope>
    <source>
        <strain evidence="1 2">CBS 962.96</strain>
    </source>
</reference>
<sequence length="249" mass="28409">MPAHRTGQPSSRDVVRRSIPAVTTRARPNCIPRTTTVPRTLAHVPNLTPVEGNPEIVTRKSVKLIDIAKLPLHVNNRAPALAATYFIVLKMYPTLELLLTCPADRLPHSINVTRSGTLIFQCNRCNVGHARTRLNPDQRDVFEGHLAVWKQRFHQKAERRRSLKALDDMISDHNPYLFTTDQPIPTFAAASAKADPQRTWIRRSISESEQRWKAEEEEKNQRMREEEEAQEVEHLLLQEAERLGLSVGL</sequence>
<accession>A0A4S8M9L0</accession>
<protein>
    <submittedName>
        <fullName evidence="1">Uncharacterized protein</fullName>
    </submittedName>
</protein>
<dbReference type="EMBL" id="ML179125">
    <property type="protein sequence ID" value="THU99082.1"/>
    <property type="molecule type" value="Genomic_DNA"/>
</dbReference>
<dbReference type="AlphaFoldDB" id="A0A4S8M9L0"/>
<evidence type="ECO:0000313" key="2">
    <source>
        <dbReference type="Proteomes" id="UP000297245"/>
    </source>
</evidence>